<evidence type="ECO:0000256" key="2">
    <source>
        <dbReference type="ARBA" id="ARBA00004818"/>
    </source>
</evidence>
<dbReference type="NCBIfam" id="TIGR01549">
    <property type="entry name" value="HAD-SF-IA-v1"/>
    <property type="match status" value="1"/>
</dbReference>
<dbReference type="RefSeq" id="WP_130936816.1">
    <property type="nucleotide sequence ID" value="NZ_BMEE01000004.1"/>
</dbReference>
<dbReference type="PANTHER" id="PTHR43434">
    <property type="entry name" value="PHOSPHOGLYCOLATE PHOSPHATASE"/>
    <property type="match status" value="1"/>
</dbReference>
<evidence type="ECO:0000256" key="1">
    <source>
        <dbReference type="ARBA" id="ARBA00000830"/>
    </source>
</evidence>
<comment type="caution">
    <text evidence="5">The sequence shown here is derived from an EMBL/GenBank/DDBJ whole genome shotgun (WGS) entry which is preliminary data.</text>
</comment>
<dbReference type="Gene3D" id="1.10.150.240">
    <property type="entry name" value="Putative phosphatase, domain 2"/>
    <property type="match status" value="1"/>
</dbReference>
<keyword evidence="6" id="KW-1185">Reference proteome</keyword>
<dbReference type="EMBL" id="SIRS01000004">
    <property type="protein sequence ID" value="TBN15329.1"/>
    <property type="molecule type" value="Genomic_DNA"/>
</dbReference>
<dbReference type="InterPro" id="IPR006439">
    <property type="entry name" value="HAD-SF_hydro_IA"/>
</dbReference>
<gene>
    <name evidence="5" type="ORF">EYD46_09305</name>
</gene>
<dbReference type="SFLD" id="SFLDG01135">
    <property type="entry name" value="C1.5.6:_HAD__Beta-PGM__Phospha"/>
    <property type="match status" value="1"/>
</dbReference>
<evidence type="ECO:0000313" key="6">
    <source>
        <dbReference type="Proteomes" id="UP000292372"/>
    </source>
</evidence>
<proteinExistence type="inferred from homology"/>
<dbReference type="InterPro" id="IPR036412">
    <property type="entry name" value="HAD-like_sf"/>
</dbReference>
<evidence type="ECO:0000256" key="3">
    <source>
        <dbReference type="ARBA" id="ARBA00006171"/>
    </source>
</evidence>
<reference evidence="5 6" key="1">
    <citation type="journal article" date="2015" name="Int. J. Syst. Evol. Microbiol.">
        <title>Hyunsoonleella pacifica sp. nov., isolated from seawater of South Pacific Gyre.</title>
        <authorList>
            <person name="Gao X."/>
            <person name="Zhang Z."/>
            <person name="Dai X."/>
            <person name="Zhang X.H."/>
        </authorList>
    </citation>
    <scope>NUCLEOTIDE SEQUENCE [LARGE SCALE GENOMIC DNA]</scope>
    <source>
        <strain evidence="5 6">SW033</strain>
    </source>
</reference>
<dbReference type="GO" id="GO:0008967">
    <property type="term" value="F:phosphoglycolate phosphatase activity"/>
    <property type="evidence" value="ECO:0007669"/>
    <property type="project" value="UniProtKB-EC"/>
</dbReference>
<dbReference type="EC" id="3.1.3.18" evidence="4"/>
<sequence length="215" mass="24159">MKYKAVIFDLDGTLVNSIYDIADAMNEVLLKRKYKTFDYETYKTFVGHGVKSLIIKAVPEKDTNDELIEACLNDMMAIYSEVCTNKTKTYDGVLELLETLHSKNVKLSVLSNKEDSLTKKVVTSLLPNYVNPTIGLKEERLKKPNPEVLLKICNTLKVKPEDSIYVGDTNVDIKVAKNANMFAVGVSWGFRDKDELIKAGADYILNTPADLLKIL</sequence>
<organism evidence="5 6">
    <name type="scientific">Hyunsoonleella pacifica</name>
    <dbReference type="NCBI Taxonomy" id="1080224"/>
    <lineage>
        <taxon>Bacteria</taxon>
        <taxon>Pseudomonadati</taxon>
        <taxon>Bacteroidota</taxon>
        <taxon>Flavobacteriia</taxon>
        <taxon>Flavobacteriales</taxon>
        <taxon>Flavobacteriaceae</taxon>
    </lineage>
</organism>
<keyword evidence="5" id="KW-0378">Hydrolase</keyword>
<dbReference type="PANTHER" id="PTHR43434:SF1">
    <property type="entry name" value="PHOSPHOGLYCOLATE PHOSPHATASE"/>
    <property type="match status" value="1"/>
</dbReference>
<dbReference type="Proteomes" id="UP000292372">
    <property type="component" value="Unassembled WGS sequence"/>
</dbReference>
<dbReference type="SFLD" id="SFLDG01129">
    <property type="entry name" value="C1.5:_HAD__Beta-PGM__Phosphata"/>
    <property type="match status" value="1"/>
</dbReference>
<dbReference type="Pfam" id="PF13419">
    <property type="entry name" value="HAD_2"/>
    <property type="match status" value="1"/>
</dbReference>
<dbReference type="GO" id="GO:0006281">
    <property type="term" value="P:DNA repair"/>
    <property type="evidence" value="ECO:0007669"/>
    <property type="project" value="TreeGrafter"/>
</dbReference>
<accession>A0A4Q9FQ09</accession>
<comment type="catalytic activity">
    <reaction evidence="1">
        <text>2-phosphoglycolate + H2O = glycolate + phosphate</text>
        <dbReference type="Rhea" id="RHEA:14369"/>
        <dbReference type="ChEBI" id="CHEBI:15377"/>
        <dbReference type="ChEBI" id="CHEBI:29805"/>
        <dbReference type="ChEBI" id="CHEBI:43474"/>
        <dbReference type="ChEBI" id="CHEBI:58033"/>
        <dbReference type="EC" id="3.1.3.18"/>
    </reaction>
</comment>
<dbReference type="InterPro" id="IPR041492">
    <property type="entry name" value="HAD_2"/>
</dbReference>
<dbReference type="GO" id="GO:0005829">
    <property type="term" value="C:cytosol"/>
    <property type="evidence" value="ECO:0007669"/>
    <property type="project" value="TreeGrafter"/>
</dbReference>
<dbReference type="InterPro" id="IPR023198">
    <property type="entry name" value="PGP-like_dom2"/>
</dbReference>
<protein>
    <recommendedName>
        <fullName evidence="4">phosphoglycolate phosphatase</fullName>
        <ecNumber evidence="4">3.1.3.18</ecNumber>
    </recommendedName>
</protein>
<comment type="similarity">
    <text evidence="3">Belongs to the HAD-like hydrolase superfamily. CbbY/CbbZ/Gph/YieH family.</text>
</comment>
<dbReference type="FunFam" id="3.40.50.1000:FF:000022">
    <property type="entry name" value="Phosphoglycolate phosphatase"/>
    <property type="match status" value="1"/>
</dbReference>
<dbReference type="PROSITE" id="PS01228">
    <property type="entry name" value="COF_1"/>
    <property type="match status" value="1"/>
</dbReference>
<dbReference type="SFLD" id="SFLDS00003">
    <property type="entry name" value="Haloacid_Dehalogenase"/>
    <property type="match status" value="1"/>
</dbReference>
<dbReference type="OrthoDB" id="9807630at2"/>
<dbReference type="AlphaFoldDB" id="A0A4Q9FQ09"/>
<evidence type="ECO:0000313" key="5">
    <source>
        <dbReference type="EMBL" id="TBN15329.1"/>
    </source>
</evidence>
<dbReference type="Gene3D" id="3.40.50.1000">
    <property type="entry name" value="HAD superfamily/HAD-like"/>
    <property type="match status" value="1"/>
</dbReference>
<comment type="pathway">
    <text evidence="2">Organic acid metabolism; glycolate biosynthesis; glycolate from 2-phosphoglycolate: step 1/1.</text>
</comment>
<dbReference type="InterPro" id="IPR050155">
    <property type="entry name" value="HAD-like_hydrolase_sf"/>
</dbReference>
<evidence type="ECO:0000256" key="4">
    <source>
        <dbReference type="ARBA" id="ARBA00013078"/>
    </source>
</evidence>
<name>A0A4Q9FQ09_9FLAO</name>
<dbReference type="InterPro" id="IPR023214">
    <property type="entry name" value="HAD_sf"/>
</dbReference>
<dbReference type="SUPFAM" id="SSF56784">
    <property type="entry name" value="HAD-like"/>
    <property type="match status" value="1"/>
</dbReference>